<dbReference type="Gramene" id="rna-AYBTSS11_LOCUS23711">
    <property type="protein sequence ID" value="CAJ1971708.1"/>
    <property type="gene ID" value="gene-AYBTSS11_LOCUS23711"/>
</dbReference>
<protein>
    <submittedName>
        <fullName evidence="3">Uncharacterized protein</fullName>
    </submittedName>
</protein>
<dbReference type="Pfam" id="PF24590">
    <property type="entry name" value="DUF7615"/>
    <property type="match status" value="1"/>
</dbReference>
<reference evidence="3" key="1">
    <citation type="submission" date="2023-10" db="EMBL/GenBank/DDBJ databases">
        <authorList>
            <person name="Domelevo Entfellner J.-B."/>
        </authorList>
    </citation>
    <scope>NUCLEOTIDE SEQUENCE</scope>
</reference>
<proteinExistence type="predicted"/>
<dbReference type="InterPro" id="IPR055508">
    <property type="entry name" value="DUF7081"/>
</dbReference>
<sequence length="371" mass="42470">MERRDIPHLPPVPPEVYGEGYPYAPENWPERGDIWRWRTGRRIVRNGMYFQDRYLYLPDRLLRAWKEEKNASESAPCSSKTRKKYIFASKVAVKNYIRTFFPATDPEAVFSTFYWKIPALPPASVNEVAIPAIPLGQIPHEALPLPTAIPLGQIPHESLPLPTAIPLLQIAQEPYNFNGENEVANELLARIDTALYCGTNVEDSWKEDMAHSAADHYNDNDKKEKTINGGDNTEVYHPLPPLLNVEAEVNRVIENFDSRGHECRVIVERLESQKRYLKNLYQQLDHEKNVLGDESSSAPSKVSRISKIEIQIKRERISDLKETALHSTARLHQEMKKPIADILFFRRLLHPLAKCCLLSDFLLTAPPVLCC</sequence>
<evidence type="ECO:0000313" key="4">
    <source>
        <dbReference type="Proteomes" id="UP001189624"/>
    </source>
</evidence>
<evidence type="ECO:0000313" key="3">
    <source>
        <dbReference type="EMBL" id="CAJ1971708.1"/>
    </source>
</evidence>
<dbReference type="Proteomes" id="UP001189624">
    <property type="component" value="Chromosome 8"/>
</dbReference>
<dbReference type="InterPro" id="IPR056034">
    <property type="entry name" value="DUF7615"/>
</dbReference>
<gene>
    <name evidence="3" type="ORF">AYBTSS11_LOCUS23711</name>
</gene>
<feature type="domain" description="DUF7081" evidence="1">
    <location>
        <begin position="11"/>
        <end position="119"/>
    </location>
</feature>
<name>A0AA86VS64_9FABA</name>
<organism evidence="3 4">
    <name type="scientific">Sphenostylis stenocarpa</name>
    <dbReference type="NCBI Taxonomy" id="92480"/>
    <lineage>
        <taxon>Eukaryota</taxon>
        <taxon>Viridiplantae</taxon>
        <taxon>Streptophyta</taxon>
        <taxon>Embryophyta</taxon>
        <taxon>Tracheophyta</taxon>
        <taxon>Spermatophyta</taxon>
        <taxon>Magnoliopsida</taxon>
        <taxon>eudicotyledons</taxon>
        <taxon>Gunneridae</taxon>
        <taxon>Pentapetalae</taxon>
        <taxon>rosids</taxon>
        <taxon>fabids</taxon>
        <taxon>Fabales</taxon>
        <taxon>Fabaceae</taxon>
        <taxon>Papilionoideae</taxon>
        <taxon>50 kb inversion clade</taxon>
        <taxon>NPAAA clade</taxon>
        <taxon>indigoferoid/millettioid clade</taxon>
        <taxon>Phaseoleae</taxon>
        <taxon>Sphenostylis</taxon>
    </lineage>
</organism>
<dbReference type="PANTHER" id="PTHR33345:SF6">
    <property type="entry name" value="OS03G0747200 PROTEIN"/>
    <property type="match status" value="1"/>
</dbReference>
<dbReference type="AlphaFoldDB" id="A0AA86VS64"/>
<dbReference type="EMBL" id="OY731405">
    <property type="protein sequence ID" value="CAJ1971708.1"/>
    <property type="molecule type" value="Genomic_DNA"/>
</dbReference>
<accession>A0AA86VS64</accession>
<keyword evidence="4" id="KW-1185">Reference proteome</keyword>
<dbReference type="Pfam" id="PF23299">
    <property type="entry name" value="DUF7081"/>
    <property type="match status" value="1"/>
</dbReference>
<dbReference type="PANTHER" id="PTHR33345">
    <property type="entry name" value="ADAPTER PROTEIN, PUTATIVE-RELATED"/>
    <property type="match status" value="1"/>
</dbReference>
<evidence type="ECO:0000259" key="2">
    <source>
        <dbReference type="Pfam" id="PF24590"/>
    </source>
</evidence>
<evidence type="ECO:0000259" key="1">
    <source>
        <dbReference type="Pfam" id="PF23299"/>
    </source>
</evidence>
<feature type="domain" description="DUF7615" evidence="2">
    <location>
        <begin position="243"/>
        <end position="316"/>
    </location>
</feature>